<evidence type="ECO:0000313" key="5">
    <source>
        <dbReference type="Proteomes" id="UP000294530"/>
    </source>
</evidence>
<feature type="region of interest" description="Disordered" evidence="1">
    <location>
        <begin position="27"/>
        <end position="136"/>
    </location>
</feature>
<keyword evidence="3" id="KW-0732">Signal</keyword>
<reference evidence="4 5" key="1">
    <citation type="journal article" date="2021" name="Genome Biol.">
        <title>AFLAP: assembly-free linkage analysis pipeline using k-mers from genome sequencing data.</title>
        <authorList>
            <person name="Fletcher K."/>
            <person name="Zhang L."/>
            <person name="Gil J."/>
            <person name="Han R."/>
            <person name="Cavanaugh K."/>
            <person name="Michelmore R."/>
        </authorList>
    </citation>
    <scope>NUCLEOTIDE SEQUENCE [LARGE SCALE GENOMIC DNA]</scope>
    <source>
        <strain evidence="4 5">SF5</strain>
    </source>
</reference>
<keyword evidence="2" id="KW-0472">Membrane</keyword>
<proteinExistence type="predicted"/>
<feature type="compositionally biased region" description="Low complexity" evidence="1">
    <location>
        <begin position="78"/>
        <end position="92"/>
    </location>
</feature>
<dbReference type="GeneID" id="94347062"/>
<feature type="compositionally biased region" description="Low complexity" evidence="1">
    <location>
        <begin position="505"/>
        <end position="518"/>
    </location>
</feature>
<feature type="compositionally biased region" description="Polar residues" evidence="1">
    <location>
        <begin position="27"/>
        <end position="40"/>
    </location>
</feature>
<dbReference type="KEGG" id="blac:94347062"/>
<evidence type="ECO:0000256" key="2">
    <source>
        <dbReference type="SAM" id="Phobius"/>
    </source>
</evidence>
<keyword evidence="2" id="KW-1133">Transmembrane helix</keyword>
<feature type="transmembrane region" description="Helical" evidence="2">
    <location>
        <begin position="670"/>
        <end position="692"/>
    </location>
</feature>
<sequence length="715" mass="74033">MKVAHGLVLAAMLCVARVDAIDFSESSLASEDAGTLSTAEQVDVGAETSTLTDTADTPPVQSTGDTDASCSKEFELAPETTETVESPTSDSPEILEAPKILGAPETPETPETPTSDTPEVESPVPSDESCSKEFDIAGSDDCDQELEIANVDDCSQGMDIAGDDCDDGVDIAGADDCGEELDVAGDETTADVSTDSATTSTETTLDTTTPDASTPDISTLDTSETDTSTVDTSTDTSTPSTETETSSSGIPEEEPMNPGKSKKEAEPAEPLLPTFSDSPDTETETSVETPTTSSETETVPENPIDTSLDTANAPETESEYESLPSDGPVEEPMNPGKSKKEAEPAEPLLPTFSDSPDTATETSVETPINTFSETETVPENPIDTSLDTANTPETGSESESLPSDVSVEEPMNPGKSKKEAEPAEPLLPTFSDSPDAATETLVETPIDTSLETPSETLVDASAEVPAEETPADVSSDTSTVPVPEVLTAASRDGPVPPESTEESTIDTLTDTATTPDAETPTEEDCLDGLDIADTEDCSKELDIAGSDCEEELNIAGTDSCSQEFDIPDIPEIPAETPIDTFAESPTDDSCNEELDIAGPSDTPTDASCEDELDIAGNDDIAPLTLSPTASNTMSSSSTTADQSPEQVSAFSAGAVKFMSADDSVDTGTSLVVPIVAAAAVCAALAIVGMIYIKRRSHKSKKAAGGIFTVDKNSAL</sequence>
<feature type="region of interest" description="Disordered" evidence="1">
    <location>
        <begin position="619"/>
        <end position="645"/>
    </location>
</feature>
<feature type="signal peptide" evidence="3">
    <location>
        <begin position="1"/>
        <end position="20"/>
    </location>
</feature>
<evidence type="ECO:0000256" key="3">
    <source>
        <dbReference type="SAM" id="SignalP"/>
    </source>
</evidence>
<protein>
    <submittedName>
        <fullName evidence="4">Uncharacterized protein</fullName>
    </submittedName>
</protein>
<evidence type="ECO:0000313" key="4">
    <source>
        <dbReference type="EMBL" id="TDH72605.1"/>
    </source>
</evidence>
<feature type="region of interest" description="Disordered" evidence="1">
    <location>
        <begin position="155"/>
        <end position="434"/>
    </location>
</feature>
<name>A0A976IIT7_BRELC</name>
<evidence type="ECO:0000256" key="1">
    <source>
        <dbReference type="SAM" id="MobiDB-lite"/>
    </source>
</evidence>
<dbReference type="AlphaFoldDB" id="A0A976IIT7"/>
<feature type="compositionally biased region" description="Polar residues" evidence="1">
    <location>
        <begin position="47"/>
        <end position="69"/>
    </location>
</feature>
<comment type="caution">
    <text evidence="4">The sequence shown here is derived from an EMBL/GenBank/DDBJ whole genome shotgun (WGS) entry which is preliminary data.</text>
</comment>
<feature type="compositionally biased region" description="Polar residues" evidence="1">
    <location>
        <begin position="304"/>
        <end position="315"/>
    </location>
</feature>
<feature type="region of interest" description="Disordered" evidence="1">
    <location>
        <begin position="487"/>
        <end position="524"/>
    </location>
</feature>
<organism evidence="4 5">
    <name type="scientific">Bremia lactucae</name>
    <name type="common">Lettuce downy mildew</name>
    <dbReference type="NCBI Taxonomy" id="4779"/>
    <lineage>
        <taxon>Eukaryota</taxon>
        <taxon>Sar</taxon>
        <taxon>Stramenopiles</taxon>
        <taxon>Oomycota</taxon>
        <taxon>Peronosporomycetes</taxon>
        <taxon>Peronosporales</taxon>
        <taxon>Peronosporaceae</taxon>
        <taxon>Bremia</taxon>
    </lineage>
</organism>
<feature type="compositionally biased region" description="Low complexity" evidence="1">
    <location>
        <begin position="104"/>
        <end position="123"/>
    </location>
</feature>
<feature type="compositionally biased region" description="Low complexity" evidence="1">
    <location>
        <begin position="286"/>
        <end position="301"/>
    </location>
</feature>
<keyword evidence="2" id="KW-0812">Transmembrane</keyword>
<keyword evidence="5" id="KW-1185">Reference proteome</keyword>
<dbReference type="OrthoDB" id="168491at2759"/>
<accession>A0A976IIT7</accession>
<dbReference type="RefSeq" id="XP_067822104.1">
    <property type="nucleotide sequence ID" value="XM_067961391.1"/>
</dbReference>
<feature type="chain" id="PRO_5036918951" evidence="3">
    <location>
        <begin position="21"/>
        <end position="715"/>
    </location>
</feature>
<dbReference type="Proteomes" id="UP000294530">
    <property type="component" value="Unassembled WGS sequence"/>
</dbReference>
<gene>
    <name evidence="4" type="ORF">CCR75_003294</name>
</gene>
<dbReference type="EMBL" id="SHOA02000019">
    <property type="protein sequence ID" value="TDH72605.1"/>
    <property type="molecule type" value="Genomic_DNA"/>
</dbReference>
<feature type="compositionally biased region" description="Acidic residues" evidence="1">
    <location>
        <begin position="176"/>
        <end position="189"/>
    </location>
</feature>
<feature type="compositionally biased region" description="Low complexity" evidence="1">
    <location>
        <begin position="190"/>
        <end position="248"/>
    </location>
</feature>
<feature type="compositionally biased region" description="Polar residues" evidence="1">
    <location>
        <begin position="352"/>
        <end position="403"/>
    </location>
</feature>
<feature type="compositionally biased region" description="Low complexity" evidence="1">
    <location>
        <begin position="626"/>
        <end position="639"/>
    </location>
</feature>